<evidence type="ECO:0000259" key="13">
    <source>
        <dbReference type="SMART" id="SM00965"/>
    </source>
</evidence>
<keyword evidence="5" id="KW-0732">Signal</keyword>
<accession>A0ABW9VS13</accession>
<dbReference type="PANTHER" id="PTHR30604">
    <property type="entry name" value="PROTEIN TRANSPORT PROTEIN HOFQ"/>
    <property type="match status" value="1"/>
</dbReference>
<dbReference type="InterPro" id="IPR051808">
    <property type="entry name" value="Type_IV_pilus_biogenesis"/>
</dbReference>
<dbReference type="InterPro" id="IPR011662">
    <property type="entry name" value="Secretin/TonB_short_N"/>
</dbReference>
<reference evidence="14 15" key="1">
    <citation type="submission" date="2019-12" db="EMBL/GenBank/DDBJ databases">
        <title>Novel species isolated from a subtropical stream in China.</title>
        <authorList>
            <person name="Lu H."/>
        </authorList>
    </citation>
    <scope>NUCLEOTIDE SEQUENCE [LARGE SCALE GENOMIC DNA]</scope>
    <source>
        <strain evidence="14 15">CY13W</strain>
    </source>
</reference>
<comment type="function">
    <text evidence="10">Required for type IV pilus biogenesis and competence. Could function as a pore for exit of the pilus but also as a channel for entry of heme and antimicrobial agents and uptake of transforming DNA.</text>
</comment>
<evidence type="ECO:0000256" key="7">
    <source>
        <dbReference type="ARBA" id="ARBA00023136"/>
    </source>
</evidence>
<comment type="subcellular location">
    <subcellularLocation>
        <location evidence="1 12">Cell outer membrane</location>
    </subcellularLocation>
</comment>
<comment type="similarity">
    <text evidence="2">Belongs to the bacterial secretin family. PilQ subfamily.</text>
</comment>
<evidence type="ECO:0000256" key="9">
    <source>
        <dbReference type="ARBA" id="ARBA00023287"/>
    </source>
</evidence>
<evidence type="ECO:0000256" key="8">
    <source>
        <dbReference type="ARBA" id="ARBA00023237"/>
    </source>
</evidence>
<name>A0ABW9VS13_9BURK</name>
<dbReference type="PRINTS" id="PR00811">
    <property type="entry name" value="BCTERIALGSPD"/>
</dbReference>
<dbReference type="InterPro" id="IPR004845">
    <property type="entry name" value="T2SS_GspD_CS"/>
</dbReference>
<dbReference type="InterPro" id="IPR004846">
    <property type="entry name" value="T2SS/T3SS_dom"/>
</dbReference>
<comment type="caution">
    <text evidence="14">The sequence shown here is derived from an EMBL/GenBank/DDBJ whole genome shotgun (WGS) entry which is preliminary data.</text>
</comment>
<dbReference type="Pfam" id="PF03958">
    <property type="entry name" value="Secretin_N"/>
    <property type="match status" value="1"/>
</dbReference>
<dbReference type="SMART" id="SM00965">
    <property type="entry name" value="STN"/>
    <property type="match status" value="1"/>
</dbReference>
<dbReference type="InterPro" id="IPR013355">
    <property type="entry name" value="Pilus_4_PilQ"/>
</dbReference>
<keyword evidence="9" id="KW-0178">Competence</keyword>
<dbReference type="PANTHER" id="PTHR30604:SF1">
    <property type="entry name" value="DNA UTILIZATION PROTEIN HOFQ"/>
    <property type="match status" value="1"/>
</dbReference>
<sequence>MLLAAAPLQAQNPGAATPEATVAPAATANAIESITANRQGANVIVRIGLKHAPDKLPIGFSITNPPRIALDFGATSNATGSSTQDIGVGELRSVNVVQAGERSRLVFNLKRSLNYATAIDGKAVILTIDGSGGVSAPVDAAGLPVASTKPAAATRPMLRYIDFRRGSNGEGRVIVDLPNNQVAADVRQTPTGVVVDFLKTGVPENLRRRLDVGDFGTPVAQVTTLAQGENTRLTIEARGLWEQTVYQSDTQLVIDVKPIREDPNKLTQGTQGYRGEKLSFNFQNVEVRAALQAIADISGLNIITSDSVAGNLTLRLKEVPWDQALDVVLQAKGLDMRKNGSVLWIAPKEELLTKEKLELEQRAQIADLEPLKSEIFQLNYQKADAFKTVFGLDGGADSKNRVLSKRGSAIIEPRTNQLFVTDIPSKLEDIRKLIAKTDVASKQVLIEARIVEASDTFTRNLGAKLGFADLRTIRGGDSGYQIGSSNTRVGIGGNMTGVGEITGQVKPTDASYNNTQFVNLPASAINGAAAGTLAVSLFSSAANRFLNLELSALEADGTGKIISSPRVITADKAIALIEQGIELPYQVATSSGATSIQFRKANLRLEVTPQITPDGNVVIDVDVNKDSVGQETRAGFAIDTKHVKTQVMVDNGGTVVLGGIYQQTERNTTDKVPLLGDVPLLGNLFRSNSRTNDKTELLVFITPKIVADRLISR</sequence>
<dbReference type="Gene3D" id="3.30.1370.130">
    <property type="match status" value="1"/>
</dbReference>
<gene>
    <name evidence="14" type="primary">pilQ</name>
    <name evidence="14" type="ORF">GTP27_20205</name>
</gene>
<evidence type="ECO:0000256" key="12">
    <source>
        <dbReference type="RuleBase" id="RU004004"/>
    </source>
</evidence>
<protein>
    <recommendedName>
        <fullName evidence="3">Type IV pilus biogenesis and competence protein PilQ</fullName>
    </recommendedName>
</protein>
<evidence type="ECO:0000256" key="5">
    <source>
        <dbReference type="ARBA" id="ARBA00022729"/>
    </source>
</evidence>
<dbReference type="PROSITE" id="PS00875">
    <property type="entry name" value="T2SP_D"/>
    <property type="match status" value="1"/>
</dbReference>
<keyword evidence="4 12" id="KW-0813">Transport</keyword>
<dbReference type="InterPro" id="IPR021731">
    <property type="entry name" value="AMIN_dom"/>
</dbReference>
<evidence type="ECO:0000256" key="1">
    <source>
        <dbReference type="ARBA" id="ARBA00004442"/>
    </source>
</evidence>
<dbReference type="NCBIfam" id="TIGR02515">
    <property type="entry name" value="IV_pilus_PilQ"/>
    <property type="match status" value="1"/>
</dbReference>
<feature type="domain" description="Secretin/TonB short N-terminal" evidence="13">
    <location>
        <begin position="300"/>
        <end position="348"/>
    </location>
</feature>
<proteinExistence type="inferred from homology"/>
<evidence type="ECO:0000256" key="4">
    <source>
        <dbReference type="ARBA" id="ARBA00022448"/>
    </source>
</evidence>
<dbReference type="InterPro" id="IPR038591">
    <property type="entry name" value="NolW-like_sf"/>
</dbReference>
<evidence type="ECO:0000256" key="6">
    <source>
        <dbReference type="ARBA" id="ARBA00022927"/>
    </source>
</evidence>
<evidence type="ECO:0000256" key="3">
    <source>
        <dbReference type="ARBA" id="ARBA00014124"/>
    </source>
</evidence>
<evidence type="ECO:0000256" key="11">
    <source>
        <dbReference type="ARBA" id="ARBA00025897"/>
    </source>
</evidence>
<keyword evidence="8" id="KW-0998">Cell outer membrane</keyword>
<evidence type="ECO:0000313" key="15">
    <source>
        <dbReference type="Proteomes" id="UP000478090"/>
    </source>
</evidence>
<dbReference type="Pfam" id="PF00263">
    <property type="entry name" value="Secretin"/>
    <property type="match status" value="1"/>
</dbReference>
<dbReference type="Gene3D" id="2.60.40.3470">
    <property type="match status" value="1"/>
</dbReference>
<dbReference type="Pfam" id="PF11741">
    <property type="entry name" value="AMIN"/>
    <property type="match status" value="2"/>
</dbReference>
<keyword evidence="6" id="KW-0653">Protein transport</keyword>
<dbReference type="Gene3D" id="3.30.1370.120">
    <property type="match status" value="1"/>
</dbReference>
<dbReference type="Proteomes" id="UP000478090">
    <property type="component" value="Unassembled WGS sequence"/>
</dbReference>
<dbReference type="EMBL" id="WWCM01000019">
    <property type="protein sequence ID" value="MYM41635.1"/>
    <property type="molecule type" value="Genomic_DNA"/>
</dbReference>
<keyword evidence="7" id="KW-0472">Membrane</keyword>
<comment type="subunit">
    <text evidence="11">Homododecamer. Tetramer of trimer.</text>
</comment>
<evidence type="ECO:0000256" key="2">
    <source>
        <dbReference type="ARBA" id="ARBA00006304"/>
    </source>
</evidence>
<evidence type="ECO:0000313" key="14">
    <source>
        <dbReference type="EMBL" id="MYM41635.1"/>
    </source>
</evidence>
<organism evidence="14 15">
    <name type="scientific">Duganella qianjiadongensis</name>
    <dbReference type="NCBI Taxonomy" id="2692176"/>
    <lineage>
        <taxon>Bacteria</taxon>
        <taxon>Pseudomonadati</taxon>
        <taxon>Pseudomonadota</taxon>
        <taxon>Betaproteobacteria</taxon>
        <taxon>Burkholderiales</taxon>
        <taxon>Oxalobacteraceae</taxon>
        <taxon>Telluria group</taxon>
        <taxon>Duganella</taxon>
    </lineage>
</organism>
<dbReference type="InterPro" id="IPR001775">
    <property type="entry name" value="GspD/PilQ"/>
</dbReference>
<evidence type="ECO:0000256" key="10">
    <source>
        <dbReference type="ARBA" id="ARBA00024678"/>
    </source>
</evidence>
<keyword evidence="15" id="KW-1185">Reference proteome</keyword>
<dbReference type="InterPro" id="IPR005644">
    <property type="entry name" value="NolW-like"/>
</dbReference>